<feature type="domain" description="BHLH" evidence="2">
    <location>
        <begin position="14"/>
        <end position="66"/>
    </location>
</feature>
<evidence type="ECO:0000313" key="3">
    <source>
        <dbReference type="EMBL" id="KAG1813860.1"/>
    </source>
</evidence>
<reference evidence="3" key="1">
    <citation type="journal article" date="2020" name="New Phytol.">
        <title>Comparative genomics reveals dynamic genome evolution in host specialist ectomycorrhizal fungi.</title>
        <authorList>
            <person name="Lofgren L.A."/>
            <person name="Nguyen N.H."/>
            <person name="Vilgalys R."/>
            <person name="Ruytinx J."/>
            <person name="Liao H.L."/>
            <person name="Branco S."/>
            <person name="Kuo A."/>
            <person name="LaButti K."/>
            <person name="Lipzen A."/>
            <person name="Andreopoulos W."/>
            <person name="Pangilinan J."/>
            <person name="Riley R."/>
            <person name="Hundley H."/>
            <person name="Na H."/>
            <person name="Barry K."/>
            <person name="Grigoriev I.V."/>
            <person name="Stajich J.E."/>
            <person name="Kennedy P.G."/>
        </authorList>
    </citation>
    <scope>NUCLEOTIDE SEQUENCE</scope>
    <source>
        <strain evidence="3">MN1</strain>
    </source>
</reference>
<dbReference type="Proteomes" id="UP000807769">
    <property type="component" value="Unassembled WGS sequence"/>
</dbReference>
<dbReference type="InterPro" id="IPR011598">
    <property type="entry name" value="bHLH_dom"/>
</dbReference>
<dbReference type="SUPFAM" id="SSF47459">
    <property type="entry name" value="HLH, helix-loop-helix DNA-binding domain"/>
    <property type="match status" value="1"/>
</dbReference>
<evidence type="ECO:0000256" key="1">
    <source>
        <dbReference type="SAM" id="MobiDB-lite"/>
    </source>
</evidence>
<sequence>MNSFKATTMQSPQPAKDNRSAAQRRYRKKEEDGFLQLREALKEVADDGPRTRQDILRRACCELRRLADENHLLLQQKALIEACNSLRENYKYEDPQSPSCGSVNSEDPMEWWSHDRTKMAEITWIDMARHRALDAATVSPNATTLPAQDYEWFTQLCNANMVQDNSRLNHPWASYQSGDFTRRSHSGSSYYARRANCQHGE</sequence>
<protein>
    <recommendedName>
        <fullName evidence="2">BHLH domain-containing protein</fullName>
    </recommendedName>
</protein>
<dbReference type="InterPro" id="IPR036638">
    <property type="entry name" value="HLH_DNA-bd_sf"/>
</dbReference>
<keyword evidence="4" id="KW-1185">Reference proteome</keyword>
<comment type="caution">
    <text evidence="3">The sequence shown here is derived from an EMBL/GenBank/DDBJ whole genome shotgun (WGS) entry which is preliminary data.</text>
</comment>
<proteinExistence type="predicted"/>
<feature type="region of interest" description="Disordered" evidence="1">
    <location>
        <begin position="1"/>
        <end position="31"/>
    </location>
</feature>
<feature type="compositionally biased region" description="Polar residues" evidence="1">
    <location>
        <begin position="1"/>
        <end position="13"/>
    </location>
</feature>
<dbReference type="OrthoDB" id="2648297at2759"/>
<dbReference type="EMBL" id="JABBWG010000022">
    <property type="protein sequence ID" value="KAG1813860.1"/>
    <property type="molecule type" value="Genomic_DNA"/>
</dbReference>
<evidence type="ECO:0000259" key="2">
    <source>
        <dbReference type="PROSITE" id="PS50888"/>
    </source>
</evidence>
<dbReference type="Gene3D" id="4.10.280.10">
    <property type="entry name" value="Helix-loop-helix DNA-binding domain"/>
    <property type="match status" value="1"/>
</dbReference>
<dbReference type="GO" id="GO:0046983">
    <property type="term" value="F:protein dimerization activity"/>
    <property type="evidence" value="ECO:0007669"/>
    <property type="project" value="InterPro"/>
</dbReference>
<dbReference type="PROSITE" id="PS50888">
    <property type="entry name" value="BHLH"/>
    <property type="match status" value="1"/>
</dbReference>
<gene>
    <name evidence="3" type="ORF">BJ212DRAFT_379752</name>
</gene>
<accession>A0A9P7JBS3</accession>
<dbReference type="GeneID" id="64637070"/>
<name>A0A9P7JBS3_9AGAM</name>
<organism evidence="3 4">
    <name type="scientific">Suillus subaureus</name>
    <dbReference type="NCBI Taxonomy" id="48587"/>
    <lineage>
        <taxon>Eukaryota</taxon>
        <taxon>Fungi</taxon>
        <taxon>Dikarya</taxon>
        <taxon>Basidiomycota</taxon>
        <taxon>Agaricomycotina</taxon>
        <taxon>Agaricomycetes</taxon>
        <taxon>Agaricomycetidae</taxon>
        <taxon>Boletales</taxon>
        <taxon>Suillineae</taxon>
        <taxon>Suillaceae</taxon>
        <taxon>Suillus</taxon>
    </lineage>
</organism>
<evidence type="ECO:0000313" key="4">
    <source>
        <dbReference type="Proteomes" id="UP000807769"/>
    </source>
</evidence>
<dbReference type="AlphaFoldDB" id="A0A9P7JBS3"/>
<dbReference type="RefSeq" id="XP_041191496.1">
    <property type="nucleotide sequence ID" value="XM_041343054.1"/>
</dbReference>